<evidence type="ECO:0000313" key="6">
    <source>
        <dbReference type="EMBL" id="SFB38121.1"/>
    </source>
</evidence>
<dbReference type="PANTHER" id="PTHR46847:SF1">
    <property type="entry name" value="D-ALLOSE-BINDING PERIPLASMIC PROTEIN-RELATED"/>
    <property type="match status" value="1"/>
</dbReference>
<evidence type="ECO:0000256" key="4">
    <source>
        <dbReference type="SAM" id="SignalP"/>
    </source>
</evidence>
<keyword evidence="7" id="KW-1185">Reference proteome</keyword>
<dbReference type="AlphaFoldDB" id="A0A1I1AJC1"/>
<keyword evidence="3 4" id="KW-0732">Signal</keyword>
<organism evidence="6 7">
    <name type="scientific">Acetitomaculum ruminis DSM 5522</name>
    <dbReference type="NCBI Taxonomy" id="1120918"/>
    <lineage>
        <taxon>Bacteria</taxon>
        <taxon>Bacillati</taxon>
        <taxon>Bacillota</taxon>
        <taxon>Clostridia</taxon>
        <taxon>Lachnospirales</taxon>
        <taxon>Lachnospiraceae</taxon>
        <taxon>Acetitomaculum</taxon>
    </lineage>
</organism>
<feature type="domain" description="Periplasmic binding protein" evidence="5">
    <location>
        <begin position="44"/>
        <end position="296"/>
    </location>
</feature>
<dbReference type="InterPro" id="IPR025997">
    <property type="entry name" value="SBP_2_dom"/>
</dbReference>
<protein>
    <submittedName>
        <fullName evidence="6">Inositol transport system substrate-binding protein</fullName>
    </submittedName>
</protein>
<evidence type="ECO:0000256" key="3">
    <source>
        <dbReference type="ARBA" id="ARBA00022729"/>
    </source>
</evidence>
<evidence type="ECO:0000256" key="2">
    <source>
        <dbReference type="ARBA" id="ARBA00007639"/>
    </source>
</evidence>
<dbReference type="Proteomes" id="UP000198838">
    <property type="component" value="Unassembled WGS sequence"/>
</dbReference>
<dbReference type="PANTHER" id="PTHR46847">
    <property type="entry name" value="D-ALLOSE-BINDING PERIPLASMIC PROTEIN-RELATED"/>
    <property type="match status" value="1"/>
</dbReference>
<dbReference type="Gene3D" id="3.40.50.2300">
    <property type="match status" value="2"/>
</dbReference>
<dbReference type="EMBL" id="FOJY01000029">
    <property type="protein sequence ID" value="SFB38121.1"/>
    <property type="molecule type" value="Genomic_DNA"/>
</dbReference>
<dbReference type="SUPFAM" id="SSF53822">
    <property type="entry name" value="Periplasmic binding protein-like I"/>
    <property type="match status" value="1"/>
</dbReference>
<evidence type="ECO:0000259" key="5">
    <source>
        <dbReference type="Pfam" id="PF13407"/>
    </source>
</evidence>
<dbReference type="InterPro" id="IPR028082">
    <property type="entry name" value="Peripla_BP_I"/>
</dbReference>
<evidence type="ECO:0000313" key="7">
    <source>
        <dbReference type="Proteomes" id="UP000198838"/>
    </source>
</evidence>
<comment type="subcellular location">
    <subcellularLocation>
        <location evidence="1">Cell envelope</location>
    </subcellularLocation>
</comment>
<dbReference type="Pfam" id="PF13407">
    <property type="entry name" value="Peripla_BP_4"/>
    <property type="match status" value="1"/>
</dbReference>
<accession>A0A1I1AJC1</accession>
<gene>
    <name evidence="6" type="ORF">SAMN05216249_1297</name>
</gene>
<dbReference type="RefSeq" id="WP_092874792.1">
    <property type="nucleotide sequence ID" value="NZ_FOJY01000029.1"/>
</dbReference>
<reference evidence="6 7" key="1">
    <citation type="submission" date="2016-10" db="EMBL/GenBank/DDBJ databases">
        <authorList>
            <person name="de Groot N.N."/>
        </authorList>
    </citation>
    <scope>NUCLEOTIDE SEQUENCE [LARGE SCALE GENOMIC DNA]</scope>
    <source>
        <strain evidence="6 7">DSM 5522</strain>
    </source>
</reference>
<evidence type="ECO:0000256" key="1">
    <source>
        <dbReference type="ARBA" id="ARBA00004196"/>
    </source>
</evidence>
<dbReference type="GO" id="GO:0030246">
    <property type="term" value="F:carbohydrate binding"/>
    <property type="evidence" value="ECO:0007669"/>
    <property type="project" value="UniProtKB-ARBA"/>
</dbReference>
<feature type="chain" id="PRO_5039135044" evidence="4">
    <location>
        <begin position="23"/>
        <end position="328"/>
    </location>
</feature>
<proteinExistence type="inferred from homology"/>
<dbReference type="OrthoDB" id="9769193at2"/>
<sequence>MKKTILSIILLLTVCISGCGFSSSKKSSSASDGVKIMFTYSQEEGNAFRDTLAEGAQEYASSVGAVVECAYAEHSLEKQIEQIKTAQSNGYGAVMCIPEDASTARQLEAAAGDLPIIFCNNAPDDATLKEDKYIYCASDEGVAGELQAEYILNQFASKEEINVLLLKGLDGHAATVGRTRTLKEGLNGSGKKINYVFEDFADFDTDKAREEVNFAISKGIKFDLIACNNDSMARGAILACQDNHIDLKKVPILGVDATKDGCEAILAGEMVFTVYQPAAPQGAEAAKAAIELAKGGTITNFKSISKDKLHLWVPFERVDASNAKNYLN</sequence>
<name>A0A1I1AJC1_9FIRM</name>
<dbReference type="GO" id="GO:0030313">
    <property type="term" value="C:cell envelope"/>
    <property type="evidence" value="ECO:0007669"/>
    <property type="project" value="UniProtKB-SubCell"/>
</dbReference>
<comment type="similarity">
    <text evidence="2">Belongs to the bacterial solute-binding protein 2 family.</text>
</comment>
<feature type="signal peptide" evidence="4">
    <location>
        <begin position="1"/>
        <end position="22"/>
    </location>
</feature>
<dbReference type="STRING" id="1120918.SAMN05216249_1297"/>